<keyword evidence="5" id="KW-1185">Reference proteome</keyword>
<dbReference type="GO" id="GO:0004177">
    <property type="term" value="F:aminopeptidase activity"/>
    <property type="evidence" value="ECO:0007669"/>
    <property type="project" value="UniProtKB-KW"/>
</dbReference>
<keyword evidence="1" id="KW-0378">Hydrolase</keyword>
<dbReference type="OrthoDB" id="3325701at2"/>
<dbReference type="GO" id="GO:0006508">
    <property type="term" value="P:proteolysis"/>
    <property type="evidence" value="ECO:0007669"/>
    <property type="project" value="InterPro"/>
</dbReference>
<organism evidence="4 5">
    <name type="scientific">Asanoa ishikariensis</name>
    <dbReference type="NCBI Taxonomy" id="137265"/>
    <lineage>
        <taxon>Bacteria</taxon>
        <taxon>Bacillati</taxon>
        <taxon>Actinomycetota</taxon>
        <taxon>Actinomycetes</taxon>
        <taxon>Micromonosporales</taxon>
        <taxon>Micromonosporaceae</taxon>
        <taxon>Asanoa</taxon>
    </lineage>
</organism>
<name>A0A1H3TF09_9ACTN</name>
<dbReference type="PANTHER" id="PTHR42776">
    <property type="entry name" value="SERINE PEPTIDASE S9 FAMILY MEMBER"/>
    <property type="match status" value="1"/>
</dbReference>
<dbReference type="SUPFAM" id="SSF53474">
    <property type="entry name" value="alpha/beta-Hydrolases"/>
    <property type="match status" value="1"/>
</dbReference>
<keyword evidence="4" id="KW-0645">Protease</keyword>
<keyword evidence="2" id="KW-0720">Serine protease</keyword>
<feature type="domain" description="Peptidase S9 prolyl oligopeptidase catalytic" evidence="3">
    <location>
        <begin position="387"/>
        <end position="589"/>
    </location>
</feature>
<evidence type="ECO:0000259" key="3">
    <source>
        <dbReference type="Pfam" id="PF00326"/>
    </source>
</evidence>
<dbReference type="RefSeq" id="WP_090799151.1">
    <property type="nucleotide sequence ID" value="NZ_BOND01000002.1"/>
</dbReference>
<evidence type="ECO:0000256" key="1">
    <source>
        <dbReference type="ARBA" id="ARBA00022801"/>
    </source>
</evidence>
<evidence type="ECO:0000313" key="5">
    <source>
        <dbReference type="Proteomes" id="UP000199632"/>
    </source>
</evidence>
<dbReference type="InterPro" id="IPR011659">
    <property type="entry name" value="WD40"/>
</dbReference>
<dbReference type="STRING" id="137265.SAMN05421684_5606"/>
<dbReference type="EMBL" id="FNQB01000003">
    <property type="protein sequence ID" value="SDZ48537.1"/>
    <property type="molecule type" value="Genomic_DNA"/>
</dbReference>
<proteinExistence type="predicted"/>
<reference evidence="5" key="1">
    <citation type="submission" date="2016-10" db="EMBL/GenBank/DDBJ databases">
        <authorList>
            <person name="Varghese N."/>
            <person name="Submissions S."/>
        </authorList>
    </citation>
    <scope>NUCLEOTIDE SEQUENCE [LARGE SCALE GENOMIC DNA]</scope>
    <source>
        <strain evidence="5">DSM 44718</strain>
    </source>
</reference>
<dbReference type="GO" id="GO:0004252">
    <property type="term" value="F:serine-type endopeptidase activity"/>
    <property type="evidence" value="ECO:0007669"/>
    <property type="project" value="TreeGrafter"/>
</dbReference>
<evidence type="ECO:0000256" key="2">
    <source>
        <dbReference type="ARBA" id="ARBA00022825"/>
    </source>
</evidence>
<evidence type="ECO:0000313" key="4">
    <source>
        <dbReference type="EMBL" id="SDZ48537.1"/>
    </source>
</evidence>
<dbReference type="Proteomes" id="UP000199632">
    <property type="component" value="Unassembled WGS sequence"/>
</dbReference>
<dbReference type="InterPro" id="IPR029058">
    <property type="entry name" value="AB_hydrolase_fold"/>
</dbReference>
<dbReference type="Pfam" id="PF00326">
    <property type="entry name" value="Peptidase_S9"/>
    <property type="match status" value="1"/>
</dbReference>
<dbReference type="InterPro" id="IPR011042">
    <property type="entry name" value="6-blade_b-propeller_TolB-like"/>
</dbReference>
<gene>
    <name evidence="4" type="ORF">SAMN05421684_5606</name>
</gene>
<dbReference type="Pfam" id="PF07676">
    <property type="entry name" value="PD40"/>
    <property type="match status" value="2"/>
</dbReference>
<dbReference type="InterPro" id="IPR001375">
    <property type="entry name" value="Peptidase_S9_cat"/>
</dbReference>
<protein>
    <submittedName>
        <fullName evidence="4">Dipeptidyl aminopeptidase/acylaminoacyl peptidase</fullName>
    </submittedName>
</protein>
<dbReference type="SUPFAM" id="SSF82171">
    <property type="entry name" value="DPP6 N-terminal domain-like"/>
    <property type="match status" value="1"/>
</dbReference>
<dbReference type="Gene3D" id="2.120.10.30">
    <property type="entry name" value="TolB, C-terminal domain"/>
    <property type="match status" value="2"/>
</dbReference>
<dbReference type="PANTHER" id="PTHR42776:SF27">
    <property type="entry name" value="DIPEPTIDYL PEPTIDASE FAMILY MEMBER 6"/>
    <property type="match status" value="1"/>
</dbReference>
<accession>A0A1H3TF09</accession>
<keyword evidence="4" id="KW-0031">Aminopeptidase</keyword>
<sequence>MTDLRWLADPRLSPDGTRVAYVEGALDPDADAVVSRVGVVPAGGGPTLWLGAGTAPRWSPDGRQLAVSRGDGLWLVDAATGSGRELARQGGGQVTEAAWSPDGRLLAIARSALVDSLGGVRVDGLPGLYRNHRRVQVVDVDGRPRWTLPGDAHAPQWSGERLAFLTDRFGGWGDLCVATGPDQIVRVTDGAGPVRGFAWSPDGARLAYLGHRHGDAADVNLRLFLTDPAVELTADWTYGLGNPVRGDDPRGTGDAPVVWSAASDRIYTEVAVGGRGPLAWFAPSSGRSGRVFDGPHTCLSPTVGGGRVAFVRSDALNPGDVHVADEPTGRSLAVTDANPAAVRAAAPMTPVAVEAVDAWLTAHDGGPRPLLVNVHGGPHGAVGWRHTAEVQRLAARGYAVLTFNPRGSQGYGEEFATAIRGDWGGVDWQDVTAVVNAAAALPGVDPERMAIWGVSYGGFMAQWAIAHTSRFACAISENGISDFMAAWRSPFWDLPMGGAPWSSPRYVDRSPLVHADRIRTPLLLVHAEHDQVCPVAQSEQLHAALRRLGRDVELVRIPGEGHLMNLHGRPSNRARRAAAVDAFLDRHLKPPTQTNA</sequence>
<dbReference type="AlphaFoldDB" id="A0A1H3TF09"/>
<dbReference type="Gene3D" id="3.40.50.1820">
    <property type="entry name" value="alpha/beta hydrolase"/>
    <property type="match status" value="1"/>
</dbReference>